<dbReference type="OrthoDB" id="9801697at2"/>
<dbReference type="PANTHER" id="PTHR43300">
    <property type="entry name" value="ACETYLTRANSFERASE"/>
    <property type="match status" value="1"/>
</dbReference>
<evidence type="ECO:0000313" key="1">
    <source>
        <dbReference type="EMBL" id="SOY28443.1"/>
    </source>
</evidence>
<sequence>MGKIYIHPTSIVDEDVEIGEDTKIWHFSHIQSGAKIGNNCSFGQNVNISNNVRIGNGVRVQNNVSLYEGVELEDYVFCGPSMVFTNDLTPRARYPKGHEGYKKTIVRHDATLGANCTIVCGHEIGEYATIAAGAVVTKNVEPHALMAGVPAKRIGWVCKCGQVLNEDMICPDCGKSYECLKHSVTARGGAVLK</sequence>
<dbReference type="InterPro" id="IPR011004">
    <property type="entry name" value="Trimer_LpxA-like_sf"/>
</dbReference>
<dbReference type="AlphaFoldDB" id="A0A2K4ZDA7"/>
<dbReference type="PANTHER" id="PTHR43300:SF4">
    <property type="entry name" value="ACYL-[ACYL-CARRIER-PROTEIN]--UDP-N-ACETYLGLUCOSAMINE O-ACYLTRANSFERASE"/>
    <property type="match status" value="1"/>
</dbReference>
<reference evidence="1 2" key="1">
    <citation type="submission" date="2018-01" db="EMBL/GenBank/DDBJ databases">
        <authorList>
            <person name="Gaut B.S."/>
            <person name="Morton B.R."/>
            <person name="Clegg M.T."/>
            <person name="Duvall M.R."/>
        </authorList>
    </citation>
    <scope>NUCLEOTIDE SEQUENCE [LARGE SCALE GENOMIC DNA]</scope>
    <source>
        <strain evidence="1">GP69</strain>
    </source>
</reference>
<dbReference type="SUPFAM" id="SSF51161">
    <property type="entry name" value="Trimeric LpxA-like enzymes"/>
    <property type="match status" value="1"/>
</dbReference>
<name>A0A2K4ZDA7_9FIRM</name>
<dbReference type="CDD" id="cd03358">
    <property type="entry name" value="LbH_WxcM_N_like"/>
    <property type="match status" value="1"/>
</dbReference>
<dbReference type="Pfam" id="PF14602">
    <property type="entry name" value="Hexapep_2"/>
    <property type="match status" value="1"/>
</dbReference>
<keyword evidence="1" id="KW-0808">Transferase</keyword>
<dbReference type="EC" id="2.3.1.201" evidence="1"/>
<gene>
    <name evidence="1" type="primary">wbpD_1</name>
    <name evidence="1" type="ORF">AMURIS_01150</name>
</gene>
<dbReference type="EMBL" id="OFSM01000005">
    <property type="protein sequence ID" value="SOY28443.1"/>
    <property type="molecule type" value="Genomic_DNA"/>
</dbReference>
<evidence type="ECO:0000313" key="2">
    <source>
        <dbReference type="Proteomes" id="UP000236311"/>
    </source>
</evidence>
<dbReference type="GO" id="GO:0016746">
    <property type="term" value="F:acyltransferase activity"/>
    <property type="evidence" value="ECO:0007669"/>
    <property type="project" value="UniProtKB-KW"/>
</dbReference>
<keyword evidence="1" id="KW-0012">Acyltransferase</keyword>
<dbReference type="InterPro" id="IPR001451">
    <property type="entry name" value="Hexapep"/>
</dbReference>
<organism evidence="1 2">
    <name type="scientific">Acetatifactor muris</name>
    <dbReference type="NCBI Taxonomy" id="879566"/>
    <lineage>
        <taxon>Bacteria</taxon>
        <taxon>Bacillati</taxon>
        <taxon>Bacillota</taxon>
        <taxon>Clostridia</taxon>
        <taxon>Lachnospirales</taxon>
        <taxon>Lachnospiraceae</taxon>
        <taxon>Acetatifactor</taxon>
    </lineage>
</organism>
<dbReference type="RefSeq" id="WP_103238540.1">
    <property type="nucleotide sequence ID" value="NZ_JANJZD010000005.1"/>
</dbReference>
<proteinExistence type="predicted"/>
<dbReference type="Proteomes" id="UP000236311">
    <property type="component" value="Unassembled WGS sequence"/>
</dbReference>
<accession>A0A2K4ZDA7</accession>
<protein>
    <submittedName>
        <fullName evidence="1">UDP-2-acetamido-3-amino-2, 3-dideoxy-D-glucuronate N-acetyltransferase</fullName>
        <ecNumber evidence="1">2.3.1.201</ecNumber>
    </submittedName>
</protein>
<dbReference type="Gene3D" id="2.160.10.10">
    <property type="entry name" value="Hexapeptide repeat proteins"/>
    <property type="match status" value="1"/>
</dbReference>
<keyword evidence="2" id="KW-1185">Reference proteome</keyword>
<dbReference type="Pfam" id="PF00132">
    <property type="entry name" value="Hexapep"/>
    <property type="match status" value="1"/>
</dbReference>
<dbReference type="InterPro" id="IPR050179">
    <property type="entry name" value="Trans_hexapeptide_repeat"/>
</dbReference>